<dbReference type="SUPFAM" id="SSF57184">
    <property type="entry name" value="Growth factor receptor domain"/>
    <property type="match status" value="1"/>
</dbReference>
<comment type="subcellular location">
    <subcellularLocation>
        <location evidence="1">Secreted</location>
    </subcellularLocation>
</comment>
<evidence type="ECO:0000256" key="2">
    <source>
        <dbReference type="ARBA" id="ARBA00022525"/>
    </source>
</evidence>
<dbReference type="PANTHER" id="PTHR14186:SF19">
    <property type="entry name" value="INSULIN-LIKE GROWTH FACTOR-BINDING PROTEIN 7"/>
    <property type="match status" value="1"/>
</dbReference>
<dbReference type="GO" id="GO:0005520">
    <property type="term" value="F:insulin-like growth factor binding"/>
    <property type="evidence" value="ECO:0007669"/>
    <property type="project" value="InterPro"/>
</dbReference>
<dbReference type="InterPro" id="IPR000867">
    <property type="entry name" value="IGFBP-like"/>
</dbReference>
<evidence type="ECO:0000256" key="4">
    <source>
        <dbReference type="ARBA" id="ARBA00023157"/>
    </source>
</evidence>
<dbReference type="GO" id="GO:0005615">
    <property type="term" value="C:extracellular space"/>
    <property type="evidence" value="ECO:0007669"/>
    <property type="project" value="TreeGrafter"/>
</dbReference>
<dbReference type="Pfam" id="PF07327">
    <property type="entry name" value="Neuroparsin"/>
    <property type="match status" value="1"/>
</dbReference>
<organism evidence="7 8">
    <name type="scientific">Halocaridina rubra</name>
    <name type="common">Hawaiian red shrimp</name>
    <dbReference type="NCBI Taxonomy" id="373956"/>
    <lineage>
        <taxon>Eukaryota</taxon>
        <taxon>Metazoa</taxon>
        <taxon>Ecdysozoa</taxon>
        <taxon>Arthropoda</taxon>
        <taxon>Crustacea</taxon>
        <taxon>Multicrustacea</taxon>
        <taxon>Malacostraca</taxon>
        <taxon>Eumalacostraca</taxon>
        <taxon>Eucarida</taxon>
        <taxon>Decapoda</taxon>
        <taxon>Pleocyemata</taxon>
        <taxon>Caridea</taxon>
        <taxon>Atyoidea</taxon>
        <taxon>Atyidae</taxon>
        <taxon>Halocaridina</taxon>
    </lineage>
</organism>
<keyword evidence="2" id="KW-0964">Secreted</keyword>
<accession>A0AAN8X3D3</accession>
<dbReference type="GO" id="GO:0009966">
    <property type="term" value="P:regulation of signal transduction"/>
    <property type="evidence" value="ECO:0007669"/>
    <property type="project" value="TreeGrafter"/>
</dbReference>
<keyword evidence="3 5" id="KW-0732">Signal</keyword>
<keyword evidence="8" id="KW-1185">Reference proteome</keyword>
<dbReference type="SMART" id="SM00121">
    <property type="entry name" value="IB"/>
    <property type="match status" value="1"/>
</dbReference>
<dbReference type="EMBL" id="JAXCGZ010009455">
    <property type="protein sequence ID" value="KAK7077220.1"/>
    <property type="molecule type" value="Genomic_DNA"/>
</dbReference>
<feature type="signal peptide" evidence="5">
    <location>
        <begin position="1"/>
        <end position="20"/>
    </location>
</feature>
<dbReference type="Proteomes" id="UP001381693">
    <property type="component" value="Unassembled WGS sequence"/>
</dbReference>
<dbReference type="InterPro" id="IPR010850">
    <property type="entry name" value="Neuroparsin"/>
</dbReference>
<protein>
    <recommendedName>
        <fullName evidence="6">IGFBP N-terminal domain-containing protein</fullName>
    </recommendedName>
</protein>
<proteinExistence type="predicted"/>
<sequence length="226" mass="24475">MTRVFLLLAVFLTTANQIHGLSCIPCWEAQCDDPGKCKYGYVKSVCGCCDECGKGPGEECGGSWGLLGTCGDGYRCQNKKQPEYLIWHPQGICVPEKSALISVSRSSGRPSRQAGGVSGLLGGVRVGQTKKLAKQHKHQAFGSAIPPEYAALLQERKDRGKRDLSEASGEYLASLQGQQRFRRASLPGRRVGSSKLTATKHTHQVSGGIPPEIAALLREYMRNRQG</sequence>
<keyword evidence="4" id="KW-1015">Disulfide bond</keyword>
<name>A0AAN8X3D3_HALRR</name>
<evidence type="ECO:0000256" key="3">
    <source>
        <dbReference type="ARBA" id="ARBA00022729"/>
    </source>
</evidence>
<evidence type="ECO:0000256" key="5">
    <source>
        <dbReference type="SAM" id="SignalP"/>
    </source>
</evidence>
<dbReference type="PROSITE" id="PS51323">
    <property type="entry name" value="IGFBP_N_2"/>
    <property type="match status" value="1"/>
</dbReference>
<feature type="chain" id="PRO_5042831565" description="IGFBP N-terminal domain-containing protein" evidence="5">
    <location>
        <begin position="21"/>
        <end position="226"/>
    </location>
</feature>
<evidence type="ECO:0000256" key="1">
    <source>
        <dbReference type="ARBA" id="ARBA00004613"/>
    </source>
</evidence>
<evidence type="ECO:0000313" key="8">
    <source>
        <dbReference type="Proteomes" id="UP001381693"/>
    </source>
</evidence>
<evidence type="ECO:0000259" key="6">
    <source>
        <dbReference type="PROSITE" id="PS51323"/>
    </source>
</evidence>
<comment type="caution">
    <text evidence="7">The sequence shown here is derived from an EMBL/GenBank/DDBJ whole genome shotgun (WGS) entry which is preliminary data.</text>
</comment>
<feature type="domain" description="IGFBP N-terminal" evidence="6">
    <location>
        <begin position="19"/>
        <end position="96"/>
    </location>
</feature>
<evidence type="ECO:0000313" key="7">
    <source>
        <dbReference type="EMBL" id="KAK7077220.1"/>
    </source>
</evidence>
<dbReference type="AlphaFoldDB" id="A0AAN8X3D3"/>
<dbReference type="InterPro" id="IPR011390">
    <property type="entry name" value="IGFBP_rP_mac25"/>
</dbReference>
<dbReference type="PANTHER" id="PTHR14186">
    <property type="entry name" value="INSULIN-LIKE GROWTH FACTOR BINDING PROTEIN-RELATED"/>
    <property type="match status" value="1"/>
</dbReference>
<dbReference type="GO" id="GO:0001558">
    <property type="term" value="P:regulation of cell growth"/>
    <property type="evidence" value="ECO:0007669"/>
    <property type="project" value="InterPro"/>
</dbReference>
<dbReference type="Gene3D" id="4.10.40.20">
    <property type="match status" value="1"/>
</dbReference>
<dbReference type="InterPro" id="IPR009030">
    <property type="entry name" value="Growth_fac_rcpt_cys_sf"/>
</dbReference>
<reference evidence="7 8" key="1">
    <citation type="submission" date="2023-11" db="EMBL/GenBank/DDBJ databases">
        <title>Halocaridina rubra genome assembly.</title>
        <authorList>
            <person name="Smith C."/>
        </authorList>
    </citation>
    <scope>NUCLEOTIDE SEQUENCE [LARGE SCALE GENOMIC DNA]</scope>
    <source>
        <strain evidence="7">EP-1</strain>
        <tissue evidence="7">Whole</tissue>
    </source>
</reference>
<gene>
    <name evidence="7" type="ORF">SK128_020670</name>
</gene>